<proteinExistence type="predicted"/>
<dbReference type="AlphaFoldDB" id="A0A835B1J4"/>
<dbReference type="Proteomes" id="UP000636709">
    <property type="component" value="Unassembled WGS sequence"/>
</dbReference>
<sequence length="200" mass="21651">MDNVLIDRSASGFDFRSWTDAVDGRSIAAIMTMSTLPPRGRSFHYGSFPDVPPLPPFQYTPYVQSWLSLPPQPPRHHPALLPHPPIMARTANKHAAAIAKPAAPRQRTGLGGEYNKRKKQPRAPRAQRRRKPLERAAALPVATAVDEALDDLEREVTRGFVEDLMDALAPPPSSLPLPTFSLVRAASAAANVKAAAAAAS</sequence>
<protein>
    <submittedName>
        <fullName evidence="2">Uncharacterized protein</fullName>
    </submittedName>
</protein>
<keyword evidence="3" id="KW-1185">Reference proteome</keyword>
<accession>A0A835B1J4</accession>
<gene>
    <name evidence="2" type="ORF">HU200_047937</name>
</gene>
<organism evidence="2 3">
    <name type="scientific">Digitaria exilis</name>
    <dbReference type="NCBI Taxonomy" id="1010633"/>
    <lineage>
        <taxon>Eukaryota</taxon>
        <taxon>Viridiplantae</taxon>
        <taxon>Streptophyta</taxon>
        <taxon>Embryophyta</taxon>
        <taxon>Tracheophyta</taxon>
        <taxon>Spermatophyta</taxon>
        <taxon>Magnoliopsida</taxon>
        <taxon>Liliopsida</taxon>
        <taxon>Poales</taxon>
        <taxon>Poaceae</taxon>
        <taxon>PACMAD clade</taxon>
        <taxon>Panicoideae</taxon>
        <taxon>Panicodae</taxon>
        <taxon>Paniceae</taxon>
        <taxon>Anthephorinae</taxon>
        <taxon>Digitaria</taxon>
    </lineage>
</organism>
<evidence type="ECO:0000313" key="3">
    <source>
        <dbReference type="Proteomes" id="UP000636709"/>
    </source>
</evidence>
<feature type="compositionally biased region" description="Basic residues" evidence="1">
    <location>
        <begin position="116"/>
        <end position="132"/>
    </location>
</feature>
<dbReference type="OrthoDB" id="691053at2759"/>
<name>A0A835B1J4_9POAL</name>
<comment type="caution">
    <text evidence="2">The sequence shown here is derived from an EMBL/GenBank/DDBJ whole genome shotgun (WGS) entry which is preliminary data.</text>
</comment>
<evidence type="ECO:0000256" key="1">
    <source>
        <dbReference type="SAM" id="MobiDB-lite"/>
    </source>
</evidence>
<dbReference type="EMBL" id="JACEFO010002193">
    <property type="protein sequence ID" value="KAF8674810.1"/>
    <property type="molecule type" value="Genomic_DNA"/>
</dbReference>
<evidence type="ECO:0000313" key="2">
    <source>
        <dbReference type="EMBL" id="KAF8674810.1"/>
    </source>
</evidence>
<reference evidence="2" key="1">
    <citation type="submission" date="2020-07" db="EMBL/GenBank/DDBJ databases">
        <title>Genome sequence and genetic diversity analysis of an under-domesticated orphan crop, white fonio (Digitaria exilis).</title>
        <authorList>
            <person name="Bennetzen J.L."/>
            <person name="Chen S."/>
            <person name="Ma X."/>
            <person name="Wang X."/>
            <person name="Yssel A.E.J."/>
            <person name="Chaluvadi S.R."/>
            <person name="Johnson M."/>
            <person name="Gangashetty P."/>
            <person name="Hamidou F."/>
            <person name="Sanogo M.D."/>
            <person name="Zwaenepoel A."/>
            <person name="Wallace J."/>
            <person name="Van De Peer Y."/>
            <person name="Van Deynze A."/>
        </authorList>
    </citation>
    <scope>NUCLEOTIDE SEQUENCE</scope>
    <source>
        <tissue evidence="2">Leaves</tissue>
    </source>
</reference>
<feature type="region of interest" description="Disordered" evidence="1">
    <location>
        <begin position="98"/>
        <end position="135"/>
    </location>
</feature>